<feature type="compositionally biased region" description="Basic and acidic residues" evidence="1">
    <location>
        <begin position="19"/>
        <end position="29"/>
    </location>
</feature>
<evidence type="ECO:0000313" key="2">
    <source>
        <dbReference type="EMBL" id="EJK71674.1"/>
    </source>
</evidence>
<feature type="non-terminal residue" evidence="2">
    <location>
        <position position="29"/>
    </location>
</feature>
<accession>K0T3J1</accession>
<keyword evidence="3" id="KW-1185">Reference proteome</keyword>
<evidence type="ECO:0000256" key="1">
    <source>
        <dbReference type="SAM" id="MobiDB-lite"/>
    </source>
</evidence>
<dbReference type="EMBL" id="AGNL01006939">
    <property type="protein sequence ID" value="EJK71674.1"/>
    <property type="molecule type" value="Genomic_DNA"/>
</dbReference>
<dbReference type="AlphaFoldDB" id="K0T3J1"/>
<comment type="caution">
    <text evidence="2">The sequence shown here is derived from an EMBL/GenBank/DDBJ whole genome shotgun (WGS) entry which is preliminary data.</text>
</comment>
<evidence type="ECO:0000313" key="3">
    <source>
        <dbReference type="Proteomes" id="UP000266841"/>
    </source>
</evidence>
<gene>
    <name evidence="2" type="ORF">THAOC_06863</name>
</gene>
<feature type="region of interest" description="Disordered" evidence="1">
    <location>
        <begin position="1"/>
        <end position="29"/>
    </location>
</feature>
<reference evidence="2 3" key="1">
    <citation type="journal article" date="2012" name="Genome Biol.">
        <title>Genome and low-iron response of an oceanic diatom adapted to chronic iron limitation.</title>
        <authorList>
            <person name="Lommer M."/>
            <person name="Specht M."/>
            <person name="Roy A.S."/>
            <person name="Kraemer L."/>
            <person name="Andreson R."/>
            <person name="Gutowska M.A."/>
            <person name="Wolf J."/>
            <person name="Bergner S.V."/>
            <person name="Schilhabel M.B."/>
            <person name="Klostermeier U.C."/>
            <person name="Beiko R.G."/>
            <person name="Rosenstiel P."/>
            <person name="Hippler M."/>
            <person name="Laroche J."/>
        </authorList>
    </citation>
    <scope>NUCLEOTIDE SEQUENCE [LARGE SCALE GENOMIC DNA]</scope>
    <source>
        <strain evidence="2 3">CCMP1005</strain>
    </source>
</reference>
<organism evidence="2 3">
    <name type="scientific">Thalassiosira oceanica</name>
    <name type="common">Marine diatom</name>
    <dbReference type="NCBI Taxonomy" id="159749"/>
    <lineage>
        <taxon>Eukaryota</taxon>
        <taxon>Sar</taxon>
        <taxon>Stramenopiles</taxon>
        <taxon>Ochrophyta</taxon>
        <taxon>Bacillariophyta</taxon>
        <taxon>Coscinodiscophyceae</taxon>
        <taxon>Thalassiosirophycidae</taxon>
        <taxon>Thalassiosirales</taxon>
        <taxon>Thalassiosiraceae</taxon>
        <taxon>Thalassiosira</taxon>
    </lineage>
</organism>
<proteinExistence type="predicted"/>
<sequence>MDDLEGADIWGDSNDSGGDDNRDKKDDKP</sequence>
<protein>
    <submittedName>
        <fullName evidence="2">Uncharacterized protein</fullName>
    </submittedName>
</protein>
<name>K0T3J1_THAOC</name>
<dbReference type="Proteomes" id="UP000266841">
    <property type="component" value="Unassembled WGS sequence"/>
</dbReference>